<name>L8H4R7_ACACF</name>
<evidence type="ECO:0000313" key="2">
    <source>
        <dbReference type="Proteomes" id="UP000011083"/>
    </source>
</evidence>
<dbReference type="GeneID" id="14920995"/>
<protein>
    <submittedName>
        <fullName evidence="1">Uncharacterized protein</fullName>
    </submittedName>
</protein>
<evidence type="ECO:0000313" key="1">
    <source>
        <dbReference type="EMBL" id="ELR20150.1"/>
    </source>
</evidence>
<accession>L8H4R7</accession>
<dbReference type="AlphaFoldDB" id="L8H4R7"/>
<sequence length="158" mass="17166">MAVEAHYAKVEASGKRKPFGIVLSHRYVGNEPTLAGLKGVDRLVADAIGSVRCVQLLPVLVYRHLVTDKWECDPESEADVVAFTPADLRYAMDPKANPRPPRIKTHTCVGVEHRAWLAPTTRATQPPQTIGCIYFSAALLIGSPLASPEEAITEEPAP</sequence>
<gene>
    <name evidence="1" type="ORF">ACA1_116010</name>
</gene>
<reference evidence="1 2" key="1">
    <citation type="journal article" date="2013" name="Genome Biol.">
        <title>Genome of Acanthamoeba castellanii highlights extensive lateral gene transfer and early evolution of tyrosine kinase signaling.</title>
        <authorList>
            <person name="Clarke M."/>
            <person name="Lohan A.J."/>
            <person name="Liu B."/>
            <person name="Lagkouvardos I."/>
            <person name="Roy S."/>
            <person name="Zafar N."/>
            <person name="Bertelli C."/>
            <person name="Schilde C."/>
            <person name="Kianianmomeni A."/>
            <person name="Burglin T.R."/>
            <person name="Frech C."/>
            <person name="Turcotte B."/>
            <person name="Kopec K.O."/>
            <person name="Synnott J.M."/>
            <person name="Choo C."/>
            <person name="Paponov I."/>
            <person name="Finkler A."/>
            <person name="Soon Heng Tan C."/>
            <person name="Hutchins A.P."/>
            <person name="Weinmeier T."/>
            <person name="Rattei T."/>
            <person name="Chu J.S."/>
            <person name="Gimenez G."/>
            <person name="Irimia M."/>
            <person name="Rigden D.J."/>
            <person name="Fitzpatrick D.A."/>
            <person name="Lorenzo-Morales J."/>
            <person name="Bateman A."/>
            <person name="Chiu C.H."/>
            <person name="Tang P."/>
            <person name="Hegemann P."/>
            <person name="Fromm H."/>
            <person name="Raoult D."/>
            <person name="Greub G."/>
            <person name="Miranda-Saavedra D."/>
            <person name="Chen N."/>
            <person name="Nash P."/>
            <person name="Ginger M.L."/>
            <person name="Horn M."/>
            <person name="Schaap P."/>
            <person name="Caler L."/>
            <person name="Loftus B."/>
        </authorList>
    </citation>
    <scope>NUCLEOTIDE SEQUENCE [LARGE SCALE GENOMIC DNA]</scope>
    <source>
        <strain evidence="1 2">Neff</strain>
    </source>
</reference>
<organism evidence="1 2">
    <name type="scientific">Acanthamoeba castellanii (strain ATCC 30010 / Neff)</name>
    <dbReference type="NCBI Taxonomy" id="1257118"/>
    <lineage>
        <taxon>Eukaryota</taxon>
        <taxon>Amoebozoa</taxon>
        <taxon>Discosea</taxon>
        <taxon>Longamoebia</taxon>
        <taxon>Centramoebida</taxon>
        <taxon>Acanthamoebidae</taxon>
        <taxon>Acanthamoeba</taxon>
    </lineage>
</organism>
<dbReference type="KEGG" id="acan:ACA1_116010"/>
<dbReference type="Proteomes" id="UP000011083">
    <property type="component" value="Unassembled WGS sequence"/>
</dbReference>
<keyword evidence="2" id="KW-1185">Reference proteome</keyword>
<dbReference type="RefSeq" id="XP_004342260.1">
    <property type="nucleotide sequence ID" value="XM_004342211.1"/>
</dbReference>
<proteinExistence type="predicted"/>
<dbReference type="VEuPathDB" id="AmoebaDB:ACA1_116010"/>
<dbReference type="EMBL" id="KB007926">
    <property type="protein sequence ID" value="ELR20150.1"/>
    <property type="molecule type" value="Genomic_DNA"/>
</dbReference>